<evidence type="ECO:0000256" key="9">
    <source>
        <dbReference type="ARBA" id="ARBA00023136"/>
    </source>
</evidence>
<evidence type="ECO:0000256" key="10">
    <source>
        <dbReference type="ARBA" id="ARBA00023303"/>
    </source>
</evidence>
<keyword evidence="8" id="KW-0406">Ion transport</keyword>
<evidence type="ECO:0000256" key="1">
    <source>
        <dbReference type="ARBA" id="ARBA00004141"/>
    </source>
</evidence>
<evidence type="ECO:0000259" key="14">
    <source>
        <dbReference type="Pfam" id="PF07885"/>
    </source>
</evidence>
<keyword evidence="10" id="KW-0407">Ion channel</keyword>
<feature type="domain" description="RCK N-terminal" evidence="15">
    <location>
        <begin position="199"/>
        <end position="312"/>
    </location>
</feature>
<dbReference type="InterPro" id="IPR013099">
    <property type="entry name" value="K_chnl_dom"/>
</dbReference>
<evidence type="ECO:0000256" key="12">
    <source>
        <dbReference type="SAM" id="Phobius"/>
    </source>
</evidence>
<evidence type="ECO:0000256" key="7">
    <source>
        <dbReference type="ARBA" id="ARBA00022989"/>
    </source>
</evidence>
<keyword evidence="4 12" id="KW-0812">Transmembrane</keyword>
<dbReference type="InterPro" id="IPR047871">
    <property type="entry name" value="K_chnl_Slo-like"/>
</dbReference>
<comment type="subcellular location">
    <subcellularLocation>
        <location evidence="1">Membrane</location>
        <topology evidence="1">Multi-pass membrane protein</topology>
    </subcellularLocation>
</comment>
<evidence type="ECO:0000256" key="2">
    <source>
        <dbReference type="ARBA" id="ARBA00022448"/>
    </source>
</evidence>
<feature type="transmembrane region" description="Helical" evidence="12">
    <location>
        <begin position="78"/>
        <end position="104"/>
    </location>
</feature>
<dbReference type="AlphaFoldDB" id="A0A0V0QNU7"/>
<organism evidence="16 17">
    <name type="scientific">Pseudocohnilembus persalinus</name>
    <name type="common">Ciliate</name>
    <dbReference type="NCBI Taxonomy" id="266149"/>
    <lineage>
        <taxon>Eukaryota</taxon>
        <taxon>Sar</taxon>
        <taxon>Alveolata</taxon>
        <taxon>Ciliophora</taxon>
        <taxon>Intramacronucleata</taxon>
        <taxon>Oligohymenophorea</taxon>
        <taxon>Scuticociliatia</taxon>
        <taxon>Philasterida</taxon>
        <taxon>Pseudocohnilembidae</taxon>
        <taxon>Pseudocohnilembus</taxon>
    </lineage>
</organism>
<dbReference type="Pfam" id="PF07885">
    <property type="entry name" value="Ion_trans_2"/>
    <property type="match status" value="1"/>
</dbReference>
<keyword evidence="7 12" id="KW-1133">Transmembrane helix</keyword>
<evidence type="ECO:0000256" key="3">
    <source>
        <dbReference type="ARBA" id="ARBA00022538"/>
    </source>
</evidence>
<reference evidence="16 17" key="1">
    <citation type="journal article" date="2015" name="Sci. Rep.">
        <title>Genome of the facultative scuticociliatosis pathogen Pseudocohnilembus persalinus provides insight into its virulence through horizontal gene transfer.</title>
        <authorList>
            <person name="Xiong J."/>
            <person name="Wang G."/>
            <person name="Cheng J."/>
            <person name="Tian M."/>
            <person name="Pan X."/>
            <person name="Warren A."/>
            <person name="Jiang C."/>
            <person name="Yuan D."/>
            <person name="Miao W."/>
        </authorList>
    </citation>
    <scope>NUCLEOTIDE SEQUENCE [LARGE SCALE GENOMIC DNA]</scope>
    <source>
        <strain evidence="16">36N120E</strain>
    </source>
</reference>
<feature type="transmembrane region" description="Helical" evidence="12">
    <location>
        <begin position="130"/>
        <end position="149"/>
    </location>
</feature>
<protein>
    <recommendedName>
        <fullName evidence="18">Potassium channel domain-containing protein</fullName>
    </recommendedName>
</protein>
<evidence type="ECO:0000256" key="4">
    <source>
        <dbReference type="ARBA" id="ARBA00022692"/>
    </source>
</evidence>
<comment type="caution">
    <text evidence="16">The sequence shown here is derived from an EMBL/GenBank/DDBJ whole genome shotgun (WGS) entry which is preliminary data.</text>
</comment>
<dbReference type="Pfam" id="PF03493">
    <property type="entry name" value="BK_channel_a"/>
    <property type="match status" value="1"/>
</dbReference>
<evidence type="ECO:0000259" key="13">
    <source>
        <dbReference type="Pfam" id="PF03493"/>
    </source>
</evidence>
<dbReference type="GO" id="GO:0005267">
    <property type="term" value="F:potassium channel activity"/>
    <property type="evidence" value="ECO:0007669"/>
    <property type="project" value="UniProtKB-KW"/>
</dbReference>
<evidence type="ECO:0000256" key="5">
    <source>
        <dbReference type="ARBA" id="ARBA00022826"/>
    </source>
</evidence>
<comment type="catalytic activity">
    <reaction evidence="11">
        <text>K(+)(in) = K(+)(out)</text>
        <dbReference type="Rhea" id="RHEA:29463"/>
        <dbReference type="ChEBI" id="CHEBI:29103"/>
    </reaction>
</comment>
<evidence type="ECO:0008006" key="18">
    <source>
        <dbReference type="Google" id="ProtNLM"/>
    </source>
</evidence>
<evidence type="ECO:0000256" key="8">
    <source>
        <dbReference type="ARBA" id="ARBA00023065"/>
    </source>
</evidence>
<dbReference type="Gene3D" id="3.40.50.720">
    <property type="entry name" value="NAD(P)-binding Rossmann-like Domain"/>
    <property type="match status" value="1"/>
</dbReference>
<dbReference type="OrthoDB" id="10035564at2759"/>
<evidence type="ECO:0000313" key="17">
    <source>
        <dbReference type="Proteomes" id="UP000054937"/>
    </source>
</evidence>
<dbReference type="PANTHER" id="PTHR10027:SF10">
    <property type="entry name" value="SLOWPOKE 2, ISOFORM D"/>
    <property type="match status" value="1"/>
</dbReference>
<sequence>MRRRNIIDKEELVNTKSQKLSFQTDLQRTLENQNHKVNIILDMVNTLFTLVVFSRYMLILQIEDFIFNDIYSIFGHIIHAYFLIEWVFSVMNIIILSASLLYYAERFEMPEGSKNDPQYEKQWQRYDKNYLYYIYFVLTAISTVGYNNIFTNTSTQIVIIVLLQFGIYFVPTKASQLMSLLSQKSIYSRKSYTASERIPHLVLTGVISHTAALDFFSELFHEDHGQQKKNAVMLLPNQPDSQMQSLITNYQDDVIFLQGNNQKEKDLIRCQAEFAKAIIILSNKHSPDPYEEDSKTIISVMKIKQYLSKQKAQQVRFCIQLLRGEDKTHYKLSLLRQQRKNDQIICIDEMKMSLLAKSCLCPGLITVITNLITSQGEEIKKEENQNQNKWLEDY</sequence>
<dbReference type="InterPro" id="IPR003148">
    <property type="entry name" value="RCK_N"/>
</dbReference>
<evidence type="ECO:0000259" key="15">
    <source>
        <dbReference type="Pfam" id="PF22614"/>
    </source>
</evidence>
<name>A0A0V0QNU7_PSEPJ</name>
<dbReference type="Proteomes" id="UP000054937">
    <property type="component" value="Unassembled WGS sequence"/>
</dbReference>
<dbReference type="SUPFAM" id="SSF81324">
    <property type="entry name" value="Voltage-gated potassium channels"/>
    <property type="match status" value="1"/>
</dbReference>
<feature type="transmembrane region" description="Helical" evidence="12">
    <location>
        <begin position="37"/>
        <end position="58"/>
    </location>
</feature>
<evidence type="ECO:0000313" key="16">
    <source>
        <dbReference type="EMBL" id="KRX03637.1"/>
    </source>
</evidence>
<evidence type="ECO:0000256" key="6">
    <source>
        <dbReference type="ARBA" id="ARBA00022958"/>
    </source>
</evidence>
<evidence type="ECO:0000256" key="11">
    <source>
        <dbReference type="ARBA" id="ARBA00034430"/>
    </source>
</evidence>
<accession>A0A0V0QNU7</accession>
<dbReference type="PRINTS" id="PR01449">
    <property type="entry name" value="BKCHANNELA"/>
</dbReference>
<dbReference type="PANTHER" id="PTHR10027">
    <property type="entry name" value="CALCIUM-ACTIVATED POTASSIUM CHANNEL ALPHA CHAIN"/>
    <property type="match status" value="1"/>
</dbReference>
<dbReference type="InterPro" id="IPR003929">
    <property type="entry name" value="K_chnl_BK_asu"/>
</dbReference>
<dbReference type="Gene3D" id="1.10.287.70">
    <property type="match status" value="1"/>
</dbReference>
<dbReference type="GO" id="GO:0016020">
    <property type="term" value="C:membrane"/>
    <property type="evidence" value="ECO:0007669"/>
    <property type="project" value="UniProtKB-SubCell"/>
</dbReference>
<dbReference type="EMBL" id="LDAU01000129">
    <property type="protein sequence ID" value="KRX03637.1"/>
    <property type="molecule type" value="Genomic_DNA"/>
</dbReference>
<gene>
    <name evidence="16" type="ORF">PPERSA_04189</name>
</gene>
<feature type="transmembrane region" description="Helical" evidence="12">
    <location>
        <begin position="155"/>
        <end position="171"/>
    </location>
</feature>
<keyword evidence="3" id="KW-0633">Potassium transport</keyword>
<keyword evidence="2" id="KW-0813">Transport</keyword>
<keyword evidence="9 12" id="KW-0472">Membrane</keyword>
<dbReference type="InParanoid" id="A0A0V0QNU7"/>
<dbReference type="Pfam" id="PF22614">
    <property type="entry name" value="Slo-like_RCK"/>
    <property type="match status" value="1"/>
</dbReference>
<keyword evidence="5" id="KW-0631">Potassium channel</keyword>
<feature type="domain" description="Calcium-activated potassium channel BK alpha subunit" evidence="13">
    <location>
        <begin position="342"/>
        <end position="394"/>
    </location>
</feature>
<keyword evidence="6" id="KW-0630">Potassium</keyword>
<keyword evidence="17" id="KW-1185">Reference proteome</keyword>
<proteinExistence type="predicted"/>
<feature type="domain" description="Potassium channel" evidence="14">
    <location>
        <begin position="105"/>
        <end position="181"/>
    </location>
</feature>